<reference evidence="2 3" key="1">
    <citation type="journal article" date="2013" name="PLoS ONE">
        <title>Genomic analysis of Melioribacter roseus, facultatively anaerobic organotrophic bacterium representing a novel deep lineage within Bacteriodetes/Chlorobi group.</title>
        <authorList>
            <person name="Kadnikov V.V."/>
            <person name="Mardanov A.V."/>
            <person name="Podosokorskaya O.A."/>
            <person name="Gavrilov S.N."/>
            <person name="Kublanov I.V."/>
            <person name="Beletsky A.V."/>
            <person name="Bonch-Osmolovskaya E.A."/>
            <person name="Ravin N.V."/>
        </authorList>
    </citation>
    <scope>NUCLEOTIDE SEQUENCE [LARGE SCALE GENOMIC DNA]</scope>
    <source>
        <strain evidence="3">JCM 17771 / P3M-2</strain>
    </source>
</reference>
<dbReference type="EMBL" id="CP003557">
    <property type="protein sequence ID" value="AFN75538.1"/>
    <property type="molecule type" value="Genomic_DNA"/>
</dbReference>
<keyword evidence="3" id="KW-1185">Reference proteome</keyword>
<gene>
    <name evidence="2" type="ordered locus">MROS_2308</name>
</gene>
<sequence>MNKYLITLFIVLYVFPSSGALFAQGEEDIEIYIIDSYITPEAPYVFNLTFFTTDSVESKIIIENSAEFIISEKPEVDHKFEKDVSELKTNGKYLRYKIEITDRNGKKIRSQQYEVEFPNNLIMKDRNLNLLQVCCFGGVIFGLPSPVYMRYDGKDYFGLSKEIPLFSFYSGGYNYPVGFVGVEYTYVFNKDNPDLSRDFIRVGYKQIIQAPAIEYISLGISYFNDFKGTYGYSPELSLGLFKIENVFTFYARYRYTNGISGGNYCLNEYSVGIYSNFFSINF</sequence>
<feature type="chain" id="PRO_5003707600" evidence="1">
    <location>
        <begin position="24"/>
        <end position="282"/>
    </location>
</feature>
<dbReference type="Proteomes" id="UP000009011">
    <property type="component" value="Chromosome"/>
</dbReference>
<accession>I7A2V6</accession>
<dbReference type="HOGENOM" id="CLU_1003897_0_0_10"/>
<evidence type="ECO:0000313" key="3">
    <source>
        <dbReference type="Proteomes" id="UP000009011"/>
    </source>
</evidence>
<feature type="signal peptide" evidence="1">
    <location>
        <begin position="1"/>
        <end position="23"/>
    </location>
</feature>
<protein>
    <submittedName>
        <fullName evidence="2">Uncharacterized protein</fullName>
    </submittedName>
</protein>
<evidence type="ECO:0000256" key="1">
    <source>
        <dbReference type="SAM" id="SignalP"/>
    </source>
</evidence>
<dbReference type="RefSeq" id="WP_014856970.1">
    <property type="nucleotide sequence ID" value="NC_018178.1"/>
</dbReference>
<dbReference type="OrthoDB" id="9845106at2"/>
<evidence type="ECO:0000313" key="2">
    <source>
        <dbReference type="EMBL" id="AFN75538.1"/>
    </source>
</evidence>
<keyword evidence="1" id="KW-0732">Signal</keyword>
<name>I7A2V6_MELRP</name>
<proteinExistence type="predicted"/>
<dbReference type="STRING" id="1191523.MROS_2308"/>
<organism evidence="2 3">
    <name type="scientific">Melioribacter roseus (strain DSM 23840 / JCM 17771 / VKM B-2668 / P3M-2)</name>
    <dbReference type="NCBI Taxonomy" id="1191523"/>
    <lineage>
        <taxon>Bacteria</taxon>
        <taxon>Pseudomonadati</taxon>
        <taxon>Ignavibacteriota</taxon>
        <taxon>Ignavibacteria</taxon>
        <taxon>Ignavibacteriales</taxon>
        <taxon>Melioribacteraceae</taxon>
        <taxon>Melioribacter</taxon>
    </lineage>
</organism>
<dbReference type="KEGG" id="mro:MROS_2308"/>
<dbReference type="AlphaFoldDB" id="I7A2V6"/>